<reference evidence="1 2" key="1">
    <citation type="submission" date="2020-02" db="EMBL/GenBank/DDBJ databases">
        <authorList>
            <person name="Ferguson B K."/>
        </authorList>
    </citation>
    <scope>NUCLEOTIDE SEQUENCE [LARGE SCALE GENOMIC DNA]</scope>
</reference>
<evidence type="ECO:0000313" key="1">
    <source>
        <dbReference type="EMBL" id="CAA9996998.1"/>
    </source>
</evidence>
<sequence length="137" mass="15597">MRIASSPPNLEWRQPKKDVISRSQELDRKGNLKMNGMHWDWDDVQLQQAIHLSKISYADLARSPSIPPTDPALLIQVHPSNRTSVSSPPICLNAIFDSKLLGFFEFEHPIMNSKHASKKKRTLYTTSILSLTTNNLF</sequence>
<proteinExistence type="predicted"/>
<dbReference type="EMBL" id="CADCXU010005300">
    <property type="protein sequence ID" value="CAA9996998.1"/>
    <property type="molecule type" value="Genomic_DNA"/>
</dbReference>
<dbReference type="Proteomes" id="UP000479000">
    <property type="component" value="Unassembled WGS sequence"/>
</dbReference>
<accession>A0A6H5G310</accession>
<evidence type="ECO:0000313" key="2">
    <source>
        <dbReference type="Proteomes" id="UP000479000"/>
    </source>
</evidence>
<organism evidence="1 2">
    <name type="scientific">Nesidiocoris tenuis</name>
    <dbReference type="NCBI Taxonomy" id="355587"/>
    <lineage>
        <taxon>Eukaryota</taxon>
        <taxon>Metazoa</taxon>
        <taxon>Ecdysozoa</taxon>
        <taxon>Arthropoda</taxon>
        <taxon>Hexapoda</taxon>
        <taxon>Insecta</taxon>
        <taxon>Pterygota</taxon>
        <taxon>Neoptera</taxon>
        <taxon>Paraneoptera</taxon>
        <taxon>Hemiptera</taxon>
        <taxon>Heteroptera</taxon>
        <taxon>Panheteroptera</taxon>
        <taxon>Cimicomorpha</taxon>
        <taxon>Miridae</taxon>
        <taxon>Dicyphina</taxon>
        <taxon>Nesidiocoris</taxon>
    </lineage>
</organism>
<keyword evidence="2" id="KW-1185">Reference proteome</keyword>
<gene>
    <name evidence="1" type="ORF">NTEN_LOCUS3363</name>
</gene>
<dbReference type="AlphaFoldDB" id="A0A6H5G310"/>
<name>A0A6H5G310_9HEMI</name>
<protein>
    <submittedName>
        <fullName evidence="1">Uncharacterized protein</fullName>
    </submittedName>
</protein>